<dbReference type="InterPro" id="IPR002178">
    <property type="entry name" value="PTS_EIIA_type-2_dom"/>
</dbReference>
<dbReference type="SUPFAM" id="SSF55804">
    <property type="entry name" value="Phoshotransferase/anion transport protein"/>
    <property type="match status" value="1"/>
</dbReference>
<dbReference type="InterPro" id="IPR051541">
    <property type="entry name" value="PTS_SugarTrans_NitroReg"/>
</dbReference>
<reference evidence="2" key="1">
    <citation type="submission" date="2016-04" db="EMBL/GenBank/DDBJ databases">
        <authorList>
            <person name="Evans L.H."/>
            <person name="Alamgir A."/>
            <person name="Owens N."/>
            <person name="Weber N.D."/>
            <person name="Virtaneva K."/>
            <person name="Barbian K."/>
            <person name="Babar A."/>
            <person name="Rosenke K."/>
        </authorList>
    </citation>
    <scope>NUCLEOTIDE SEQUENCE</scope>
    <source>
        <strain evidence="2">86</strain>
    </source>
</reference>
<dbReference type="EMBL" id="FLUN01000001">
    <property type="protein sequence ID" value="SBV93535.1"/>
    <property type="molecule type" value="Genomic_DNA"/>
</dbReference>
<feature type="domain" description="PTS EIIA type-2" evidence="1">
    <location>
        <begin position="8"/>
        <end position="156"/>
    </location>
</feature>
<dbReference type="CDD" id="cd00211">
    <property type="entry name" value="PTS_IIA_fru"/>
    <property type="match status" value="1"/>
</dbReference>
<dbReference type="Pfam" id="PF00359">
    <property type="entry name" value="PTS_EIIA_2"/>
    <property type="match status" value="1"/>
</dbReference>
<gene>
    <name evidence="2" type="ORF">KL86CLO1_10392</name>
</gene>
<accession>A0A212J2Z5</accession>
<dbReference type="PANTHER" id="PTHR47738:SF3">
    <property type="entry name" value="PHOSPHOTRANSFERASE SYSTEM MANNITOL_FRUCTOSE-SPECIFIC IIA DOMAIN CONTAINING PROTEIN"/>
    <property type="match status" value="1"/>
</dbReference>
<proteinExistence type="predicted"/>
<name>A0A212J2Z5_9FIRM</name>
<evidence type="ECO:0000259" key="1">
    <source>
        <dbReference type="PROSITE" id="PS51094"/>
    </source>
</evidence>
<sequence length="159" mass="17551">MDEFKIESLLDEDLVFLGMEAEDWVDVLRKLSAAAREKGYVKDTYFDAVLERERLYPTALPTPVMKVAVPHAMERSHVVRPVIVVATLKKPIAFKEMGEGISDVPVDAVFMLAVNGDKEQLTVLQKLVGMFSDCQAMQRLKDAADPAGMVAAVKENLAG</sequence>
<dbReference type="InterPro" id="IPR016152">
    <property type="entry name" value="PTrfase/Anion_transptr"/>
</dbReference>
<evidence type="ECO:0000313" key="2">
    <source>
        <dbReference type="EMBL" id="SBV93535.1"/>
    </source>
</evidence>
<organism evidence="2">
    <name type="scientific">uncultured Eubacteriales bacterium</name>
    <dbReference type="NCBI Taxonomy" id="172733"/>
    <lineage>
        <taxon>Bacteria</taxon>
        <taxon>Bacillati</taxon>
        <taxon>Bacillota</taxon>
        <taxon>Clostridia</taxon>
        <taxon>Eubacteriales</taxon>
        <taxon>environmental samples</taxon>
    </lineage>
</organism>
<protein>
    <submittedName>
        <fullName evidence="2">PTS system, IIA component</fullName>
    </submittedName>
</protein>
<dbReference type="AlphaFoldDB" id="A0A212J2Z5"/>
<dbReference type="PANTHER" id="PTHR47738">
    <property type="entry name" value="PTS SYSTEM FRUCTOSE-LIKE EIIA COMPONENT-RELATED"/>
    <property type="match status" value="1"/>
</dbReference>
<dbReference type="PROSITE" id="PS51094">
    <property type="entry name" value="PTS_EIIA_TYPE_2"/>
    <property type="match status" value="1"/>
</dbReference>
<dbReference type="Gene3D" id="3.40.930.10">
    <property type="entry name" value="Mannitol-specific EII, Chain A"/>
    <property type="match status" value="1"/>
</dbReference>